<feature type="region of interest" description="Disordered" evidence="1">
    <location>
        <begin position="239"/>
        <end position="313"/>
    </location>
</feature>
<dbReference type="HOGENOM" id="CLU_026021_0_0_1"/>
<dbReference type="PANTHER" id="PTHR42044">
    <property type="entry name" value="DUF676 DOMAIN-CONTAINING PROTEIN-RELATED"/>
    <property type="match status" value="1"/>
</dbReference>
<dbReference type="GeneID" id="9533986"/>
<proteinExistence type="predicted"/>
<evidence type="ECO:0000256" key="1">
    <source>
        <dbReference type="SAM" id="MobiDB-lite"/>
    </source>
</evidence>
<evidence type="ECO:0000313" key="4">
    <source>
        <dbReference type="Proteomes" id="UP000008698"/>
    </source>
</evidence>
<evidence type="ECO:0000256" key="2">
    <source>
        <dbReference type="SAM" id="Phobius"/>
    </source>
</evidence>
<keyword evidence="2" id="KW-0812">Transmembrane</keyword>
<keyword evidence="2" id="KW-1133">Transmembrane helix</keyword>
<keyword evidence="4" id="KW-1185">Reference proteome</keyword>
<dbReference type="OrthoDB" id="202545at2759"/>
<feature type="compositionally biased region" description="Basic residues" evidence="1">
    <location>
        <begin position="383"/>
        <end position="392"/>
    </location>
</feature>
<evidence type="ECO:0000313" key="3">
    <source>
        <dbReference type="EMBL" id="EEY16371.1"/>
    </source>
</evidence>
<organism evidence="4">
    <name type="scientific">Verticillium alfalfae (strain VaMs.102 / ATCC MYA-4576 / FGSC 10136)</name>
    <name type="common">Verticillium wilt of alfalfa</name>
    <name type="synonym">Verticillium albo-atrum</name>
    <dbReference type="NCBI Taxonomy" id="526221"/>
    <lineage>
        <taxon>Eukaryota</taxon>
        <taxon>Fungi</taxon>
        <taxon>Dikarya</taxon>
        <taxon>Ascomycota</taxon>
        <taxon>Pezizomycotina</taxon>
        <taxon>Sordariomycetes</taxon>
        <taxon>Hypocreomycetidae</taxon>
        <taxon>Glomerellales</taxon>
        <taxon>Plectosphaerellaceae</taxon>
        <taxon>Verticillium</taxon>
    </lineage>
</organism>
<dbReference type="KEGG" id="val:VDBG_02480"/>
<keyword evidence="2" id="KW-0472">Membrane</keyword>
<protein>
    <submittedName>
        <fullName evidence="3">Uncharacterized protein</fullName>
    </submittedName>
</protein>
<dbReference type="EMBL" id="DS985215">
    <property type="protein sequence ID" value="EEY16371.1"/>
    <property type="molecule type" value="Genomic_DNA"/>
</dbReference>
<dbReference type="AlphaFoldDB" id="C9SB11"/>
<gene>
    <name evidence="3" type="ORF">VDBG_02480</name>
</gene>
<accession>C9SB11</accession>
<feature type="region of interest" description="Disordered" evidence="1">
    <location>
        <begin position="383"/>
        <end position="407"/>
    </location>
</feature>
<dbReference type="eggNOG" id="ENOG502RYMG">
    <property type="taxonomic scope" value="Eukaryota"/>
</dbReference>
<dbReference type="OMA" id="HIEHFAY"/>
<dbReference type="Proteomes" id="UP000008698">
    <property type="component" value="Unassembled WGS sequence"/>
</dbReference>
<name>C9SB11_VERA1</name>
<reference evidence="4" key="1">
    <citation type="journal article" date="2011" name="PLoS Pathog.">
        <title>Comparative genomics yields insights into niche adaptation of plant vascular wilt pathogens.</title>
        <authorList>
            <person name="Klosterman S.J."/>
            <person name="Subbarao K.V."/>
            <person name="Kang S."/>
            <person name="Veronese P."/>
            <person name="Gold S.E."/>
            <person name="Thomma B.P.H.J."/>
            <person name="Chen Z."/>
            <person name="Henrissat B."/>
            <person name="Lee Y.-H."/>
            <person name="Park J."/>
            <person name="Garcia-Pedrajas M.D."/>
            <person name="Barbara D.J."/>
            <person name="Anchieta A."/>
            <person name="de Jonge R."/>
            <person name="Santhanam P."/>
            <person name="Maruthachalam K."/>
            <person name="Atallah Z."/>
            <person name="Amyotte S.G."/>
            <person name="Paz Z."/>
            <person name="Inderbitzin P."/>
            <person name="Hayes R.J."/>
            <person name="Heiman D.I."/>
            <person name="Young S."/>
            <person name="Zeng Q."/>
            <person name="Engels R."/>
            <person name="Galagan J."/>
            <person name="Cuomo C.A."/>
            <person name="Dobinson K.F."/>
            <person name="Ma L.-J."/>
        </authorList>
    </citation>
    <scope>NUCLEOTIDE SEQUENCE [LARGE SCALE GENOMIC DNA]</scope>
    <source>
        <strain evidence="4">VaMs.102 / ATCC MYA-4576 / FGSC 10136</strain>
    </source>
</reference>
<dbReference type="PANTHER" id="PTHR42044:SF2">
    <property type="entry name" value="DUF676 DOMAIN-CONTAINING PROTEIN"/>
    <property type="match status" value="1"/>
</dbReference>
<dbReference type="RefSeq" id="XP_003008292.1">
    <property type="nucleotide sequence ID" value="XM_003008246.1"/>
</dbReference>
<sequence length="471" mass="51354">MRENLQDLWAMAPDLWAALRGGLIRRPGERMSGAQMKDAVVQTCLSVIEVGMLLSVVPIWLFMPGIVFASWAAMSLTVVFGLSWLLNEDSVIISCDGSDSWATDSETHDERWFFVSGIGTTAHHLAHHTLPLMARLFTHPITGIHTPTYGLPFDIILTMLHRAMPSMQTAASRALYMELRAALLDSHITRVAVLSHTTGAIPLSSVLTRLSADLQPEKLSKLEIFTFGAAVREFATPLGETKKASPAGSTPRIREPDCRRSGVRISEDFGLSPSDPLAPAGVPARRPKRPHRPASAAVLPSSTSSRPPTHVRFGHALSSSTRWKPWCLASPTRVISPTTWARSSPASMDGTTPGQEAASFDYVMSNRPRHGREARSLRPWRRMPSAKKRSGRFGRDGKRTSWTGLGATVGGGATNGVMDGVVGLEMARRGCRECDGHRGREVSRLADYVRNSNIIIRRDSSVVDALGVGRT</sequence>
<feature type="transmembrane region" description="Helical" evidence="2">
    <location>
        <begin position="39"/>
        <end position="62"/>
    </location>
</feature>